<feature type="transmembrane region" description="Helical" evidence="8">
    <location>
        <begin position="47"/>
        <end position="63"/>
    </location>
</feature>
<dbReference type="InterPro" id="IPR051684">
    <property type="entry name" value="Electron_Trans/Redox"/>
</dbReference>
<evidence type="ECO:0000256" key="5">
    <source>
        <dbReference type="ARBA" id="ARBA00023004"/>
    </source>
</evidence>
<dbReference type="OrthoDB" id="9811700at2"/>
<keyword evidence="1" id="KW-0813">Transport</keyword>
<feature type="transmembrane region" description="Helical" evidence="8">
    <location>
        <begin position="165"/>
        <end position="182"/>
    </location>
</feature>
<dbReference type="AlphaFoldDB" id="A0A2S0VQQ9"/>
<dbReference type="InterPro" id="IPR017900">
    <property type="entry name" value="4Fe4S_Fe_S_CS"/>
</dbReference>
<evidence type="ECO:0000313" key="10">
    <source>
        <dbReference type="EMBL" id="AWB66556.1"/>
    </source>
</evidence>
<dbReference type="KEGG" id="cate:C2869_08985"/>
<reference evidence="10 11" key="1">
    <citation type="submission" date="2018-01" db="EMBL/GenBank/DDBJ databases">
        <title>Genome sequence of a Cantenovulum-like bacteria.</title>
        <authorList>
            <person name="Tan W.R."/>
            <person name="Lau N.-S."/>
            <person name="Go F."/>
            <person name="Amirul A.-A.A."/>
        </authorList>
    </citation>
    <scope>NUCLEOTIDE SEQUENCE [LARGE SCALE GENOMIC DNA]</scope>
    <source>
        <strain evidence="10 11">CCB-QB4</strain>
    </source>
</reference>
<dbReference type="InterPro" id="IPR032879">
    <property type="entry name" value="FixG_C"/>
</dbReference>
<dbReference type="InterPro" id="IPR014116">
    <property type="entry name" value="Cyt_c_oxidase_cbb3_FixG"/>
</dbReference>
<dbReference type="GO" id="GO:0005886">
    <property type="term" value="C:plasma membrane"/>
    <property type="evidence" value="ECO:0007669"/>
    <property type="project" value="TreeGrafter"/>
</dbReference>
<evidence type="ECO:0000259" key="9">
    <source>
        <dbReference type="PROSITE" id="PS51379"/>
    </source>
</evidence>
<dbReference type="NCBIfam" id="TIGR02745">
    <property type="entry name" value="ccoG_rdxA_fixG"/>
    <property type="match status" value="1"/>
</dbReference>
<keyword evidence="2" id="KW-0004">4Fe-4S</keyword>
<evidence type="ECO:0000256" key="3">
    <source>
        <dbReference type="ARBA" id="ARBA00022723"/>
    </source>
</evidence>
<dbReference type="Pfam" id="PF11614">
    <property type="entry name" value="FixG_C"/>
    <property type="match status" value="1"/>
</dbReference>
<gene>
    <name evidence="10" type="primary">ccoG</name>
    <name evidence="10" type="ORF">C2869_08985</name>
</gene>
<keyword evidence="6" id="KW-0411">Iron-sulfur</keyword>
<dbReference type="InterPro" id="IPR013783">
    <property type="entry name" value="Ig-like_fold"/>
</dbReference>
<evidence type="ECO:0000256" key="8">
    <source>
        <dbReference type="SAM" id="Phobius"/>
    </source>
</evidence>
<dbReference type="PANTHER" id="PTHR30176">
    <property type="entry name" value="FERREDOXIN-TYPE PROTEIN NAPH"/>
    <property type="match status" value="1"/>
</dbReference>
<dbReference type="PROSITE" id="PS00198">
    <property type="entry name" value="4FE4S_FER_1"/>
    <property type="match status" value="1"/>
</dbReference>
<feature type="domain" description="4Fe-4S ferredoxin-type" evidence="9">
    <location>
        <begin position="261"/>
        <end position="290"/>
    </location>
</feature>
<dbReference type="Gene3D" id="1.10.1060.10">
    <property type="entry name" value="Alpha-helical ferredoxin"/>
    <property type="match status" value="1"/>
</dbReference>
<organism evidence="10 11">
    <name type="scientific">Saccharobesus litoralis</name>
    <dbReference type="NCBI Taxonomy" id="2172099"/>
    <lineage>
        <taxon>Bacteria</taxon>
        <taxon>Pseudomonadati</taxon>
        <taxon>Pseudomonadota</taxon>
        <taxon>Gammaproteobacteria</taxon>
        <taxon>Alteromonadales</taxon>
        <taxon>Alteromonadaceae</taxon>
        <taxon>Saccharobesus</taxon>
    </lineage>
</organism>
<dbReference type="SUPFAM" id="SSF54862">
    <property type="entry name" value="4Fe-4S ferredoxins"/>
    <property type="match status" value="1"/>
</dbReference>
<feature type="transmembrane region" description="Helical" evidence="8">
    <location>
        <begin position="188"/>
        <end position="212"/>
    </location>
</feature>
<dbReference type="GO" id="GO:0046872">
    <property type="term" value="F:metal ion binding"/>
    <property type="evidence" value="ECO:0007669"/>
    <property type="project" value="UniProtKB-KW"/>
</dbReference>
<evidence type="ECO:0000256" key="1">
    <source>
        <dbReference type="ARBA" id="ARBA00022448"/>
    </source>
</evidence>
<dbReference type="Pfam" id="PF13746">
    <property type="entry name" value="Fer4_18"/>
    <property type="match status" value="1"/>
</dbReference>
<dbReference type="EMBL" id="CP026604">
    <property type="protein sequence ID" value="AWB66556.1"/>
    <property type="molecule type" value="Genomic_DNA"/>
</dbReference>
<dbReference type="GO" id="GO:0051539">
    <property type="term" value="F:4 iron, 4 sulfur cluster binding"/>
    <property type="evidence" value="ECO:0007669"/>
    <property type="project" value="UniProtKB-KW"/>
</dbReference>
<dbReference type="InterPro" id="IPR017896">
    <property type="entry name" value="4Fe4S_Fe-S-bd"/>
</dbReference>
<name>A0A2S0VQQ9_9ALTE</name>
<dbReference type="Pfam" id="PF12801">
    <property type="entry name" value="Fer4_5"/>
    <property type="match status" value="1"/>
</dbReference>
<proteinExistence type="predicted"/>
<feature type="transmembrane region" description="Helical" evidence="8">
    <location>
        <begin position="90"/>
        <end position="111"/>
    </location>
</feature>
<evidence type="ECO:0000256" key="6">
    <source>
        <dbReference type="ARBA" id="ARBA00023014"/>
    </source>
</evidence>
<evidence type="ECO:0000313" key="11">
    <source>
        <dbReference type="Proteomes" id="UP000244441"/>
    </source>
</evidence>
<dbReference type="Gene3D" id="2.60.40.10">
    <property type="entry name" value="Immunoglobulins"/>
    <property type="match status" value="1"/>
</dbReference>
<keyword evidence="3" id="KW-0479">Metal-binding</keyword>
<feature type="transmembrane region" description="Helical" evidence="8">
    <location>
        <begin position="339"/>
        <end position="358"/>
    </location>
</feature>
<keyword evidence="5" id="KW-0408">Iron</keyword>
<protein>
    <submittedName>
        <fullName evidence="10">Cytochrome c oxidase accessory protein CcoG</fullName>
    </submittedName>
</protein>
<evidence type="ECO:0000256" key="2">
    <source>
        <dbReference type="ARBA" id="ARBA00022485"/>
    </source>
</evidence>
<keyword evidence="8" id="KW-0472">Membrane</keyword>
<dbReference type="InterPro" id="IPR009051">
    <property type="entry name" value="Helical_ferredxn"/>
</dbReference>
<evidence type="ECO:0000256" key="4">
    <source>
        <dbReference type="ARBA" id="ARBA00022982"/>
    </source>
</evidence>
<feature type="region of interest" description="Disordered" evidence="7">
    <location>
        <begin position="1"/>
        <end position="23"/>
    </location>
</feature>
<sequence>MQDNDVVKPQKIKIHQPKHAGSERLSSRNRIYVRAVQGLYQTVRRRMGMVFMAAFMLLPWLQYNGQQAILFDLAEQKFNIFAISLWPQDLMLLAALFIIGAFALFFVTTFIGRVWCGYLCPQTVWTFIFIWFEEKLEGSRHQRMKLDQAPWSVNKIARKTAKHTCWILFSLYTSITFIGYFTPVDALFIDFFTLSAGWALSGWILFFTFCTYGNAGWMREIMCTHMCPYARFQSAMFDKDTFTVSYDVARGEKRGPRGRKQKPQDLGLGDCIDCNLCVQVCPTGIDIRNGLQYECINCGACIDACDGVMSKMNYKKGLISYTTEHELAGGKTHIFRGKLLGYALVLVTMMGLFAYELATRVPMDLDIIRDRGRLYKELFTGEMENAYTLKLLNKSQLTATFSVTTANLPNAKWKGDKQIQIKGGDVAVLPISLIADPYDLDQQITAFDFVVTANFSDGERVSMTQESRFVKR</sequence>
<keyword evidence="11" id="KW-1185">Reference proteome</keyword>
<accession>A0A2S0VQQ9</accession>
<keyword evidence="4" id="KW-0249">Electron transport</keyword>
<keyword evidence="8" id="KW-0812">Transmembrane</keyword>
<evidence type="ECO:0000256" key="7">
    <source>
        <dbReference type="SAM" id="MobiDB-lite"/>
    </source>
</evidence>
<dbReference type="Proteomes" id="UP000244441">
    <property type="component" value="Chromosome"/>
</dbReference>
<dbReference type="PROSITE" id="PS51379">
    <property type="entry name" value="4FE4S_FER_2"/>
    <property type="match status" value="1"/>
</dbReference>
<dbReference type="PANTHER" id="PTHR30176:SF3">
    <property type="entry name" value="FERREDOXIN-TYPE PROTEIN NAPH"/>
    <property type="match status" value="1"/>
</dbReference>
<keyword evidence="8" id="KW-1133">Transmembrane helix</keyword>